<dbReference type="GO" id="GO:0006643">
    <property type="term" value="P:membrane lipid metabolic process"/>
    <property type="evidence" value="ECO:0007669"/>
    <property type="project" value="TreeGrafter"/>
</dbReference>
<accession>A0A497YTP6</accession>
<comment type="caution">
    <text evidence="10">The sequence shown here is derived from an EMBL/GenBank/DDBJ whole genome shotgun (WGS) entry which is preliminary data.</text>
</comment>
<keyword evidence="2 7" id="KW-0812">Transmembrane</keyword>
<dbReference type="EMBL" id="PDUU01000001">
    <property type="protein sequence ID" value="PHN99172.1"/>
    <property type="molecule type" value="Genomic_DNA"/>
</dbReference>
<dbReference type="PANTHER" id="PTHR21624">
    <property type="entry name" value="STEROL DESATURASE-RELATED PROTEIN"/>
    <property type="match status" value="1"/>
</dbReference>
<dbReference type="GO" id="GO:0016020">
    <property type="term" value="C:membrane"/>
    <property type="evidence" value="ECO:0007669"/>
    <property type="project" value="GOC"/>
</dbReference>
<reference evidence="10" key="2">
    <citation type="submission" date="2017-10" db="EMBL/GenBank/DDBJ databases">
        <authorList>
            <person name="Enke T.N."/>
            <person name="Cordero O.X."/>
        </authorList>
    </citation>
    <scope>NUCLEOTIDE SEQUENCE</scope>
    <source>
        <strain evidence="10">4G03</strain>
    </source>
</reference>
<reference evidence="9 12" key="3">
    <citation type="submission" date="2023-07" db="EMBL/GenBank/DDBJ databases">
        <title>Genome content predicts the carbon catabolic preferences of heterotrophic bacteria.</title>
        <authorList>
            <person name="Gralka M."/>
        </authorList>
    </citation>
    <scope>NUCLEOTIDE SEQUENCE [LARGE SCALE GENOMIC DNA]</scope>
    <source>
        <strain evidence="9 12">4G03</strain>
    </source>
</reference>
<evidence type="ECO:0000259" key="8">
    <source>
        <dbReference type="Pfam" id="PF04116"/>
    </source>
</evidence>
<dbReference type="InterPro" id="IPR051689">
    <property type="entry name" value="Sterol_desaturase/TMEM195"/>
</dbReference>
<dbReference type="Proteomes" id="UP000222163">
    <property type="component" value="Unassembled WGS sequence"/>
</dbReference>
<evidence type="ECO:0000256" key="4">
    <source>
        <dbReference type="ARBA" id="ARBA00023002"/>
    </source>
</evidence>
<feature type="transmembrane region" description="Helical" evidence="7">
    <location>
        <begin position="9"/>
        <end position="28"/>
    </location>
</feature>
<protein>
    <submittedName>
        <fullName evidence="9 10">Sterol desaturase</fullName>
        <ecNumber evidence="9">1.-.-.-</ecNumber>
    </submittedName>
</protein>
<dbReference type="InterPro" id="IPR006694">
    <property type="entry name" value="Fatty_acid_hydroxylase"/>
</dbReference>
<organism evidence="10 11">
    <name type="scientific">Tenacibaculum discolor</name>
    <dbReference type="NCBI Taxonomy" id="361581"/>
    <lineage>
        <taxon>Bacteria</taxon>
        <taxon>Pseudomonadati</taxon>
        <taxon>Bacteroidota</taxon>
        <taxon>Flavobacteriia</taxon>
        <taxon>Flavobacteriales</taxon>
        <taxon>Flavobacteriaceae</taxon>
        <taxon>Tenacibaculum</taxon>
    </lineage>
</organism>
<dbReference type="RefSeq" id="WP_099213846.1">
    <property type="nucleotide sequence ID" value="NZ_JAUYVU010000005.1"/>
</dbReference>
<feature type="domain" description="Fatty acid hydroxylase" evidence="8">
    <location>
        <begin position="87"/>
        <end position="221"/>
    </location>
</feature>
<keyword evidence="12" id="KW-1185">Reference proteome</keyword>
<dbReference type="EC" id="1.-.-.-" evidence="9"/>
<dbReference type="Proteomes" id="UP001242342">
    <property type="component" value="Unassembled WGS sequence"/>
</dbReference>
<gene>
    <name evidence="10" type="ORF">CSC81_00705</name>
    <name evidence="9" type="ORF">Q8W23_07805</name>
</gene>
<accession>A0A2G1BYR8</accession>
<keyword evidence="4 9" id="KW-0560">Oxidoreductase</keyword>
<feature type="transmembrane region" description="Helical" evidence="7">
    <location>
        <begin position="48"/>
        <end position="71"/>
    </location>
</feature>
<evidence type="ECO:0000313" key="12">
    <source>
        <dbReference type="Proteomes" id="UP001242342"/>
    </source>
</evidence>
<feature type="transmembrane region" description="Helical" evidence="7">
    <location>
        <begin position="83"/>
        <end position="101"/>
    </location>
</feature>
<dbReference type="EMBL" id="JAUYVU010000005">
    <property type="protein sequence ID" value="MDP2541373.1"/>
    <property type="molecule type" value="Genomic_DNA"/>
</dbReference>
<dbReference type="PANTHER" id="PTHR21624:SF1">
    <property type="entry name" value="ALKYLGLYCEROL MONOOXYGENASE"/>
    <property type="match status" value="1"/>
</dbReference>
<keyword evidence="6 7" id="KW-0472">Membrane</keyword>
<sequence>MSNIFNQDILYYWSAPFFISVILLEMFFSYRAKAKNYDFKDTATNVYFALVNFSLDLLMKVTSFAIMGFCYQYRIIDWEGNMSWAYWLLAFIGQDFLYYIHHYVDHHSRFFWAVHVTHHNSEFYNISTGFRSPVLQPLFRYMFFLPLAFLGVMPLHIMFAYAMNQNYGTLCHTNFIKSKLGWWGYIFVTPSHHRVHHASNTKYLDKNMGMVLIIWDRIFGTFQAEEDETEYEKLRYGLTKPLEDKGPVNIIFHEWKEIFKDFFNRKKDLPLTTRLKYVFMPPGWSHDGSTKTSKELQEELASTTEVITTPKELRVSPQKIKVE</sequence>
<proteinExistence type="predicted"/>
<dbReference type="Pfam" id="PF04116">
    <property type="entry name" value="FA_hydroxylase"/>
    <property type="match status" value="1"/>
</dbReference>
<dbReference type="GO" id="GO:0008610">
    <property type="term" value="P:lipid biosynthetic process"/>
    <property type="evidence" value="ECO:0007669"/>
    <property type="project" value="InterPro"/>
</dbReference>
<keyword evidence="5" id="KW-0443">Lipid metabolism</keyword>
<evidence type="ECO:0000313" key="10">
    <source>
        <dbReference type="EMBL" id="PHN99172.1"/>
    </source>
</evidence>
<dbReference type="GO" id="GO:0005506">
    <property type="term" value="F:iron ion binding"/>
    <property type="evidence" value="ECO:0007669"/>
    <property type="project" value="InterPro"/>
</dbReference>
<evidence type="ECO:0000256" key="6">
    <source>
        <dbReference type="ARBA" id="ARBA00023136"/>
    </source>
</evidence>
<name>A0A2G1BYR8_9FLAO</name>
<dbReference type="GO" id="GO:0012505">
    <property type="term" value="C:endomembrane system"/>
    <property type="evidence" value="ECO:0007669"/>
    <property type="project" value="UniProtKB-SubCell"/>
</dbReference>
<reference evidence="10 11" key="1">
    <citation type="journal article" date="2016" name="Nat. Commun.">
        <title>Microbial interactions lead to rapid micro-scale successions on model marine particles.</title>
        <authorList>
            <person name="Datta M.S."/>
            <person name="Sliwerska E."/>
            <person name="Gore J."/>
            <person name="Polz M.F."/>
            <person name="Cordero O.X."/>
        </authorList>
    </citation>
    <scope>NUCLEOTIDE SEQUENCE [LARGE SCALE GENOMIC DNA]</scope>
    <source>
        <strain evidence="10 11">4G03</strain>
    </source>
</reference>
<comment type="subcellular location">
    <subcellularLocation>
        <location evidence="1">Endomembrane system</location>
        <topology evidence="1">Multi-pass membrane protein</topology>
    </subcellularLocation>
</comment>
<evidence type="ECO:0000313" key="9">
    <source>
        <dbReference type="EMBL" id="MDP2541373.1"/>
    </source>
</evidence>
<evidence type="ECO:0000313" key="11">
    <source>
        <dbReference type="Proteomes" id="UP000222163"/>
    </source>
</evidence>
<evidence type="ECO:0000256" key="7">
    <source>
        <dbReference type="SAM" id="Phobius"/>
    </source>
</evidence>
<evidence type="ECO:0000256" key="5">
    <source>
        <dbReference type="ARBA" id="ARBA00023098"/>
    </source>
</evidence>
<feature type="transmembrane region" description="Helical" evidence="7">
    <location>
        <begin position="141"/>
        <end position="162"/>
    </location>
</feature>
<dbReference type="GO" id="GO:0050479">
    <property type="term" value="F:glyceryl-ether monooxygenase activity"/>
    <property type="evidence" value="ECO:0007669"/>
    <property type="project" value="TreeGrafter"/>
</dbReference>
<evidence type="ECO:0000256" key="3">
    <source>
        <dbReference type="ARBA" id="ARBA00022989"/>
    </source>
</evidence>
<evidence type="ECO:0000256" key="2">
    <source>
        <dbReference type="ARBA" id="ARBA00022692"/>
    </source>
</evidence>
<evidence type="ECO:0000256" key="1">
    <source>
        <dbReference type="ARBA" id="ARBA00004127"/>
    </source>
</evidence>
<keyword evidence="3 7" id="KW-1133">Transmembrane helix</keyword>
<dbReference type="AlphaFoldDB" id="A0A2G1BYR8"/>